<evidence type="ECO:0000256" key="3">
    <source>
        <dbReference type="ARBA" id="ARBA00022833"/>
    </source>
</evidence>
<dbReference type="Gene3D" id="3.30.40.10">
    <property type="entry name" value="Zinc/RING finger domain, C3HC4 (zinc finger)"/>
    <property type="match status" value="1"/>
</dbReference>
<evidence type="ECO:0000313" key="6">
    <source>
        <dbReference type="EMBL" id="RBR21375.1"/>
    </source>
</evidence>
<evidence type="ECO:0000256" key="2">
    <source>
        <dbReference type="ARBA" id="ARBA00022771"/>
    </source>
</evidence>
<dbReference type="GO" id="GO:0008270">
    <property type="term" value="F:zinc ion binding"/>
    <property type="evidence" value="ECO:0007669"/>
    <property type="project" value="UniProtKB-KW"/>
</dbReference>
<dbReference type="Pfam" id="PF13445">
    <property type="entry name" value="zf-RING_UBOX"/>
    <property type="match status" value="1"/>
</dbReference>
<dbReference type="OrthoDB" id="8062037at2759"/>
<feature type="domain" description="RING-type" evidence="5">
    <location>
        <begin position="30"/>
        <end position="96"/>
    </location>
</feature>
<dbReference type="EMBL" id="QKXC01000101">
    <property type="protein sequence ID" value="RBR21375.1"/>
    <property type="molecule type" value="Genomic_DNA"/>
</dbReference>
<reference evidence="6 7" key="1">
    <citation type="submission" date="2018-06" db="EMBL/GenBank/DDBJ databases">
        <title>Fusarium incarnatum-equiseti species complex species 28.</title>
        <authorList>
            <person name="Gardiner D.M."/>
        </authorList>
    </citation>
    <scope>NUCLEOTIDE SEQUENCE [LARGE SCALE GENOMIC DNA]</scope>
    <source>
        <strain evidence="6 7">FIESC_28</strain>
    </source>
</reference>
<accession>A0A366RYD1</accession>
<dbReference type="InterPro" id="IPR001841">
    <property type="entry name" value="Znf_RING"/>
</dbReference>
<evidence type="ECO:0000256" key="1">
    <source>
        <dbReference type="ARBA" id="ARBA00022723"/>
    </source>
</evidence>
<dbReference type="AlphaFoldDB" id="A0A366RYD1"/>
<keyword evidence="3" id="KW-0862">Zinc</keyword>
<dbReference type="RefSeq" id="XP_031016824.1">
    <property type="nucleotide sequence ID" value="XM_031159059.1"/>
</dbReference>
<evidence type="ECO:0000259" key="5">
    <source>
        <dbReference type="PROSITE" id="PS50089"/>
    </source>
</evidence>
<protein>
    <recommendedName>
        <fullName evidence="5">RING-type domain-containing protein</fullName>
    </recommendedName>
</protein>
<gene>
    <name evidence="6" type="ORF">FIESC28_04912</name>
</gene>
<dbReference type="SUPFAM" id="SSF57850">
    <property type="entry name" value="RING/U-box"/>
    <property type="match status" value="1"/>
</dbReference>
<keyword evidence="7" id="KW-1185">Reference proteome</keyword>
<keyword evidence="2 4" id="KW-0863">Zinc-finger</keyword>
<dbReference type="GeneID" id="41994355"/>
<dbReference type="PROSITE" id="PS50089">
    <property type="entry name" value="ZF_RING_2"/>
    <property type="match status" value="1"/>
</dbReference>
<keyword evidence="1" id="KW-0479">Metal-binding</keyword>
<sequence>MSSFPESYLPSLMEIVRADPSAVNRVNPICGICTEPMTVDEDVPNVNLIPYYRKIEKIPHAAYVLPCGHIFGLSCADALLDHDEEHQKQHKCPTCRFVLSCSNCWDKDTAGGHNKGVLLSLSQDKRGRMLEVLDAVLKLPTSCLPCFMVGIVKKAQDLPPGIETVIPDLLKQKVDISCERDNEGWKIARLHLKGIKSRLYAREFVGRLSIETEYLRRHQIDPQLRDRIENALNMYMKVFDVFSLEPENDCIWVKYSQVEGIIKFHHFPLMNRHNFVEVVRHTLDPTKT</sequence>
<dbReference type="Proteomes" id="UP000253153">
    <property type="component" value="Unassembled WGS sequence"/>
</dbReference>
<proteinExistence type="predicted"/>
<name>A0A366RYD1_9HYPO</name>
<organism evidence="6 7">
    <name type="scientific">Fusarium coffeatum</name>
    <dbReference type="NCBI Taxonomy" id="231269"/>
    <lineage>
        <taxon>Eukaryota</taxon>
        <taxon>Fungi</taxon>
        <taxon>Dikarya</taxon>
        <taxon>Ascomycota</taxon>
        <taxon>Pezizomycotina</taxon>
        <taxon>Sordariomycetes</taxon>
        <taxon>Hypocreomycetidae</taxon>
        <taxon>Hypocreales</taxon>
        <taxon>Nectriaceae</taxon>
        <taxon>Fusarium</taxon>
        <taxon>Fusarium incarnatum-equiseti species complex</taxon>
    </lineage>
</organism>
<dbReference type="InterPro" id="IPR013083">
    <property type="entry name" value="Znf_RING/FYVE/PHD"/>
</dbReference>
<evidence type="ECO:0000313" key="7">
    <source>
        <dbReference type="Proteomes" id="UP000253153"/>
    </source>
</evidence>
<evidence type="ECO:0000256" key="4">
    <source>
        <dbReference type="PROSITE-ProRule" id="PRU00175"/>
    </source>
</evidence>
<dbReference type="InterPro" id="IPR027370">
    <property type="entry name" value="Znf-RING_euk"/>
</dbReference>
<comment type="caution">
    <text evidence="6">The sequence shown here is derived from an EMBL/GenBank/DDBJ whole genome shotgun (WGS) entry which is preliminary data.</text>
</comment>